<name>A0AAU8I006_9CAUD</name>
<dbReference type="EMBL" id="PP895363">
    <property type="protein sequence ID" value="XCI78030.1"/>
    <property type="molecule type" value="Genomic_DNA"/>
</dbReference>
<protein>
    <recommendedName>
        <fullName evidence="2">Coil containing protein</fullName>
    </recommendedName>
</protein>
<evidence type="ECO:0000313" key="1">
    <source>
        <dbReference type="EMBL" id="XCI78030.1"/>
    </source>
</evidence>
<proteinExistence type="predicted"/>
<organism evidence="1">
    <name type="scientific">Klebsiella phage FKP3</name>
    <dbReference type="NCBI Taxonomy" id="3231233"/>
    <lineage>
        <taxon>Viruses</taxon>
        <taxon>Duplodnaviria</taxon>
        <taxon>Heunggongvirae</taxon>
        <taxon>Uroviricota</taxon>
        <taxon>Caudoviricetes</taxon>
        <taxon>Stephanstirmvirinae</taxon>
        <taxon>Justusliebigvirus</taxon>
    </lineage>
</organism>
<reference evidence="1" key="1">
    <citation type="submission" date="2024-06" db="EMBL/GenBank/DDBJ databases">
        <title>High activity and specificity of bacteriophage cocktails against carbapenem-resistant Klebsiella pneumoniae belonging to high-risk clones CG258 and ST307.</title>
        <authorList>
            <person name="Jimenez Quiceno J."/>
            <person name="Salazar Ospina L."/>
            <person name="Tellez Carrasquilla S."/>
        </authorList>
    </citation>
    <scope>NUCLEOTIDE SEQUENCE</scope>
</reference>
<evidence type="ECO:0008006" key="2">
    <source>
        <dbReference type="Google" id="ProtNLM"/>
    </source>
</evidence>
<accession>A0AAU8I006</accession>
<sequence>MTTVNGISPMNDKIVLTRLELKTIIEDAFIDGWNTQDNDWASAEAYLEHHNDYGDECETTIALKNLMEGNNE</sequence>